<keyword evidence="2" id="KW-1185">Reference proteome</keyword>
<accession>A0ABY2RV06</accession>
<dbReference type="Proteomes" id="UP000309992">
    <property type="component" value="Unassembled WGS sequence"/>
</dbReference>
<gene>
    <name evidence="1" type="ORF">FCN18_33430</name>
</gene>
<protein>
    <submittedName>
        <fullName evidence="1">Uncharacterized protein</fullName>
    </submittedName>
</protein>
<reference evidence="1 2" key="1">
    <citation type="journal article" date="2015" name="Antonie Van Leeuwenhoek">
        <title>Prauserella endophytica sp. nov., an endophytic actinobacterium isolated from Tamarix taklamakanensis.</title>
        <authorList>
            <person name="Liu J.M."/>
            <person name="Habden X."/>
            <person name="Guo L."/>
            <person name="Tuo L."/>
            <person name="Jiang Z.K."/>
            <person name="Liu S.W."/>
            <person name="Liu X.F."/>
            <person name="Chen L."/>
            <person name="Li R.F."/>
            <person name="Zhang Y.Q."/>
            <person name="Sun C.H."/>
        </authorList>
    </citation>
    <scope>NUCLEOTIDE SEQUENCE [LARGE SCALE GENOMIC DNA]</scope>
    <source>
        <strain evidence="1 2">CGMCC 4.7182</strain>
    </source>
</reference>
<proteinExistence type="predicted"/>
<name>A0ABY2RV06_9PSEU</name>
<evidence type="ECO:0000313" key="1">
    <source>
        <dbReference type="EMBL" id="TKG61543.1"/>
    </source>
</evidence>
<dbReference type="RefSeq" id="WP_137097019.1">
    <property type="nucleotide sequence ID" value="NZ_SWMS01000030.1"/>
</dbReference>
<sequence>MLDIAKLTEDRNRLGATEFLRRACTGEYGAEVEQIGSDQFGEPDLADILGDEALADSLLTDASARQSLYEQEAAEGRSQP</sequence>
<evidence type="ECO:0000313" key="2">
    <source>
        <dbReference type="Proteomes" id="UP000309992"/>
    </source>
</evidence>
<organism evidence="1 2">
    <name type="scientific">Prauserella endophytica</name>
    <dbReference type="NCBI Taxonomy" id="1592324"/>
    <lineage>
        <taxon>Bacteria</taxon>
        <taxon>Bacillati</taxon>
        <taxon>Actinomycetota</taxon>
        <taxon>Actinomycetes</taxon>
        <taxon>Pseudonocardiales</taxon>
        <taxon>Pseudonocardiaceae</taxon>
        <taxon>Prauserella</taxon>
        <taxon>Prauserella coralliicola group</taxon>
    </lineage>
</organism>
<comment type="caution">
    <text evidence="1">The sequence shown here is derived from an EMBL/GenBank/DDBJ whole genome shotgun (WGS) entry which is preliminary data.</text>
</comment>
<dbReference type="EMBL" id="SWMS01000030">
    <property type="protein sequence ID" value="TKG61543.1"/>
    <property type="molecule type" value="Genomic_DNA"/>
</dbReference>